<reference evidence="8" key="1">
    <citation type="submission" date="2019-08" db="EMBL/GenBank/DDBJ databases">
        <authorList>
            <person name="Kucharzyk K."/>
            <person name="Murdoch R.W."/>
            <person name="Higgins S."/>
            <person name="Loffler F."/>
        </authorList>
    </citation>
    <scope>NUCLEOTIDE SEQUENCE</scope>
</reference>
<dbReference type="SUPFAM" id="SSF141986">
    <property type="entry name" value="LD-carboxypeptidase A C-terminal domain-like"/>
    <property type="match status" value="1"/>
</dbReference>
<dbReference type="InterPro" id="IPR040921">
    <property type="entry name" value="Peptidase_S66C"/>
</dbReference>
<evidence type="ECO:0000256" key="5">
    <source>
        <dbReference type="ARBA" id="ARBA00022825"/>
    </source>
</evidence>
<dbReference type="InterPro" id="IPR029062">
    <property type="entry name" value="Class_I_gatase-like"/>
</dbReference>
<proteinExistence type="inferred from homology"/>
<dbReference type="Gene3D" id="3.40.50.10740">
    <property type="entry name" value="Class I glutamine amidotransferase-like"/>
    <property type="match status" value="1"/>
</dbReference>
<dbReference type="SUPFAM" id="SSF52317">
    <property type="entry name" value="Class I glutamine amidotransferase-like"/>
    <property type="match status" value="1"/>
</dbReference>
<dbReference type="GO" id="GO:0006508">
    <property type="term" value="P:proteolysis"/>
    <property type="evidence" value="ECO:0007669"/>
    <property type="project" value="UniProtKB-KW"/>
</dbReference>
<evidence type="ECO:0000256" key="3">
    <source>
        <dbReference type="ARBA" id="ARBA00022670"/>
    </source>
</evidence>
<feature type="domain" description="LD-carboxypeptidase N-terminal" evidence="6">
    <location>
        <begin position="56"/>
        <end position="173"/>
    </location>
</feature>
<dbReference type="PIRSF" id="PIRSF028757">
    <property type="entry name" value="LD-carboxypeptidase"/>
    <property type="match status" value="1"/>
</dbReference>
<keyword evidence="2 8" id="KW-0121">Carboxypeptidase</keyword>
<protein>
    <submittedName>
        <fullName evidence="8">Putative murein peptide carboxypeptidase</fullName>
        <ecNumber evidence="8">3.4.16.-</ecNumber>
    </submittedName>
</protein>
<dbReference type="Pfam" id="PF02016">
    <property type="entry name" value="Peptidase_S66"/>
    <property type="match status" value="1"/>
</dbReference>
<dbReference type="Gene3D" id="3.50.30.60">
    <property type="entry name" value="LD-carboxypeptidase A C-terminal domain-like"/>
    <property type="match status" value="1"/>
</dbReference>
<dbReference type="InterPro" id="IPR003507">
    <property type="entry name" value="S66_fam"/>
</dbReference>
<evidence type="ECO:0000259" key="7">
    <source>
        <dbReference type="Pfam" id="PF17676"/>
    </source>
</evidence>
<organism evidence="8">
    <name type="scientific">bioreactor metagenome</name>
    <dbReference type="NCBI Taxonomy" id="1076179"/>
    <lineage>
        <taxon>unclassified sequences</taxon>
        <taxon>metagenomes</taxon>
        <taxon>ecological metagenomes</taxon>
    </lineage>
</organism>
<dbReference type="GO" id="GO:0008236">
    <property type="term" value="F:serine-type peptidase activity"/>
    <property type="evidence" value="ECO:0007669"/>
    <property type="project" value="UniProtKB-KW"/>
</dbReference>
<dbReference type="InterPro" id="IPR027461">
    <property type="entry name" value="Carboxypeptidase_A_C_sf"/>
</dbReference>
<name>A0A645CPX2_9ZZZZ</name>
<sequence>MKKHLYTYTKLLLILLILLIIVFFSACSNNPINSTRKSNINLQVIRPPYLSIGDSIGIVNISSRIYFSQEHCDSLIEVIRSWGFHIKLGKHLYDSSGGWFPVSDKERAADLQEMIDNPNIRAVIFFRGGYGAVRTLDYLNLMQLRKTPKWLVGYSDLTTIHNALRNIRVESIHATMPISFKLNENDESANSLKEALMGKITEYDIVPDMSNQYGEAEGVLVGGNLTLLATLNGTDIDIDLTSEPTILLIEDVGENIYSLDRMMQLLKRSGKLKAVKAILFGHMTDISSQDIWDKPLKEMLKEYTKDLDIPVIFNFPAGHSAPNMSLYMGRKVKVIVNNAWSKIIF</sequence>
<gene>
    <name evidence="8" type="primary">ykfA_8</name>
    <name evidence="8" type="ORF">SDC9_125974</name>
</gene>
<evidence type="ECO:0000256" key="1">
    <source>
        <dbReference type="ARBA" id="ARBA00010233"/>
    </source>
</evidence>
<evidence type="ECO:0000313" key="8">
    <source>
        <dbReference type="EMBL" id="MPM78959.1"/>
    </source>
</evidence>
<dbReference type="GO" id="GO:0004180">
    <property type="term" value="F:carboxypeptidase activity"/>
    <property type="evidence" value="ECO:0007669"/>
    <property type="project" value="UniProtKB-KW"/>
</dbReference>
<dbReference type="InterPro" id="IPR027478">
    <property type="entry name" value="LdcA_N"/>
</dbReference>
<evidence type="ECO:0000259" key="6">
    <source>
        <dbReference type="Pfam" id="PF02016"/>
    </source>
</evidence>
<dbReference type="EC" id="3.4.16.-" evidence="8"/>
<dbReference type="InterPro" id="IPR040449">
    <property type="entry name" value="Peptidase_S66_N"/>
</dbReference>
<evidence type="ECO:0000256" key="2">
    <source>
        <dbReference type="ARBA" id="ARBA00022645"/>
    </source>
</evidence>
<comment type="caution">
    <text evidence="8">The sequence shown here is derived from an EMBL/GenBank/DDBJ whole genome shotgun (WGS) entry which is preliminary data.</text>
</comment>
<dbReference type="CDD" id="cd07025">
    <property type="entry name" value="Peptidase_S66"/>
    <property type="match status" value="1"/>
</dbReference>
<keyword evidence="4 8" id="KW-0378">Hydrolase</keyword>
<dbReference type="Pfam" id="PF17676">
    <property type="entry name" value="Peptidase_S66C"/>
    <property type="match status" value="1"/>
</dbReference>
<keyword evidence="3" id="KW-0645">Protease</keyword>
<keyword evidence="5" id="KW-0720">Serine protease</keyword>
<dbReference type="PROSITE" id="PS51257">
    <property type="entry name" value="PROKAR_LIPOPROTEIN"/>
    <property type="match status" value="1"/>
</dbReference>
<dbReference type="PANTHER" id="PTHR30237">
    <property type="entry name" value="MURAMOYLTETRAPEPTIDE CARBOXYPEPTIDASE"/>
    <property type="match status" value="1"/>
</dbReference>
<accession>A0A645CPX2</accession>
<dbReference type="AlphaFoldDB" id="A0A645CPX2"/>
<comment type="similarity">
    <text evidence="1">Belongs to the peptidase S66 family.</text>
</comment>
<dbReference type="PANTHER" id="PTHR30237:SF2">
    <property type="entry name" value="MUREIN TETRAPEPTIDE CARBOXYPEPTIDASE"/>
    <property type="match status" value="1"/>
</dbReference>
<dbReference type="EMBL" id="VSSQ01029013">
    <property type="protein sequence ID" value="MPM78959.1"/>
    <property type="molecule type" value="Genomic_DNA"/>
</dbReference>
<feature type="domain" description="LD-carboxypeptidase C-terminal" evidence="7">
    <location>
        <begin position="217"/>
        <end position="334"/>
    </location>
</feature>
<evidence type="ECO:0000256" key="4">
    <source>
        <dbReference type="ARBA" id="ARBA00022801"/>
    </source>
</evidence>